<reference evidence="6 7" key="1">
    <citation type="submission" date="2022-03" db="EMBL/GenBank/DDBJ databases">
        <authorList>
            <person name="Nunn A."/>
            <person name="Chopra R."/>
            <person name="Nunn A."/>
            <person name="Contreras Garrido A."/>
        </authorList>
    </citation>
    <scope>NUCLEOTIDE SEQUENCE [LARGE SCALE GENOMIC DNA]</scope>
</reference>
<dbReference type="EC" id="2.4.1.-" evidence="5"/>
<gene>
    <name evidence="6" type="ORF">TAV2_LOCUS9717</name>
</gene>
<dbReference type="InterPro" id="IPR035595">
    <property type="entry name" value="UDP_glycos_trans_CS"/>
</dbReference>
<dbReference type="CDD" id="cd03784">
    <property type="entry name" value="GT1_Gtf-like"/>
    <property type="match status" value="1"/>
</dbReference>
<dbReference type="Pfam" id="PF00201">
    <property type="entry name" value="UDPGT"/>
    <property type="match status" value="1"/>
</dbReference>
<name>A0AAU9S0Z8_THLAR</name>
<evidence type="ECO:0000313" key="6">
    <source>
        <dbReference type="EMBL" id="CAH2053078.1"/>
    </source>
</evidence>
<dbReference type="InterPro" id="IPR002213">
    <property type="entry name" value="UDP_glucos_trans"/>
</dbReference>
<dbReference type="GO" id="GO:0035251">
    <property type="term" value="F:UDP-glucosyltransferase activity"/>
    <property type="evidence" value="ECO:0007669"/>
    <property type="project" value="InterPro"/>
</dbReference>
<evidence type="ECO:0000256" key="4">
    <source>
        <dbReference type="RuleBase" id="RU003718"/>
    </source>
</evidence>
<keyword evidence="3 4" id="KW-0808">Transferase</keyword>
<dbReference type="PANTHER" id="PTHR48048:SF45">
    <property type="entry name" value="GLYCOSYLTRANSFERASE"/>
    <property type="match status" value="1"/>
</dbReference>
<dbReference type="Proteomes" id="UP000836841">
    <property type="component" value="Chromosome 3"/>
</dbReference>
<evidence type="ECO:0000256" key="5">
    <source>
        <dbReference type="RuleBase" id="RU362057"/>
    </source>
</evidence>
<dbReference type="AlphaFoldDB" id="A0AAU9S0Z8"/>
<dbReference type="SUPFAM" id="SSF53756">
    <property type="entry name" value="UDP-Glycosyltransferase/glycogen phosphorylase"/>
    <property type="match status" value="1"/>
</dbReference>
<dbReference type="FunFam" id="3.40.50.2000:FF:000056">
    <property type="entry name" value="Glycosyltransferase"/>
    <property type="match status" value="1"/>
</dbReference>
<proteinExistence type="inferred from homology"/>
<protein>
    <recommendedName>
        <fullName evidence="5">Glycosyltransferase</fullName>
        <ecNumber evidence="5">2.4.1.-</ecNumber>
    </recommendedName>
</protein>
<accession>A0AAU9S0Z8</accession>
<keyword evidence="2 4" id="KW-0328">Glycosyltransferase</keyword>
<evidence type="ECO:0000256" key="3">
    <source>
        <dbReference type="ARBA" id="ARBA00022679"/>
    </source>
</evidence>
<comment type="similarity">
    <text evidence="1 4">Belongs to the UDP-glycosyltransferase family.</text>
</comment>
<dbReference type="EMBL" id="OU466859">
    <property type="protein sequence ID" value="CAH2053078.1"/>
    <property type="molecule type" value="Genomic_DNA"/>
</dbReference>
<dbReference type="InterPro" id="IPR050481">
    <property type="entry name" value="UDP-glycosyltransf_plant"/>
</dbReference>
<evidence type="ECO:0000313" key="7">
    <source>
        <dbReference type="Proteomes" id="UP000836841"/>
    </source>
</evidence>
<evidence type="ECO:0000256" key="1">
    <source>
        <dbReference type="ARBA" id="ARBA00009995"/>
    </source>
</evidence>
<dbReference type="Gene3D" id="3.40.50.2000">
    <property type="entry name" value="Glycogen Phosphorylase B"/>
    <property type="match status" value="2"/>
</dbReference>
<dbReference type="PANTHER" id="PTHR48048">
    <property type="entry name" value="GLYCOSYLTRANSFERASE"/>
    <property type="match status" value="1"/>
</dbReference>
<sequence>MKSELIFIPYPGIGHLRSTVEMAKLLVNQENQLSISVLIIPFITEGEAGASAYVAALAASSNNRLRYEIITGGDQPTAETTRLDIHVENHKPQIRLAVANLVDGYLTQPNSPRLAGFVVDMFCTSTIEVADEFGVPTYLFYTSNAGILALGFHIQMLYDENQYDVNESDFQDSDAELIVPSLTRPYPVKCLPMGFASKVWLPVYVHLTRKYREMKGILINTVTELEPSALKCLSSGDTPPVYPVGPLLHLEKQVDEKQPEILRWLDEQPARSVVFLCFGSMGGFGVEQVREIAVALERSGHCFLWSLRRASEDIMKEFPGEFTNLEEILPEGFLVRTEEKGKVLGWALQVAVLENPAIGGFVTHCGWNSTLESLWFGVPTLAWPLYAEQKFNAFEMVEELGLAVEIKRYWRGDHLAGAAKELVTAEEIERGIMSLMVQDSDVRKRVTEMSEKCRVALMDGGYSRIALQKFIEDVKKNMASPDKEI</sequence>
<dbReference type="PROSITE" id="PS00375">
    <property type="entry name" value="UDPGT"/>
    <property type="match status" value="1"/>
</dbReference>
<organism evidence="6 7">
    <name type="scientific">Thlaspi arvense</name>
    <name type="common">Field penny-cress</name>
    <dbReference type="NCBI Taxonomy" id="13288"/>
    <lineage>
        <taxon>Eukaryota</taxon>
        <taxon>Viridiplantae</taxon>
        <taxon>Streptophyta</taxon>
        <taxon>Embryophyta</taxon>
        <taxon>Tracheophyta</taxon>
        <taxon>Spermatophyta</taxon>
        <taxon>Magnoliopsida</taxon>
        <taxon>eudicotyledons</taxon>
        <taxon>Gunneridae</taxon>
        <taxon>Pentapetalae</taxon>
        <taxon>rosids</taxon>
        <taxon>malvids</taxon>
        <taxon>Brassicales</taxon>
        <taxon>Brassicaceae</taxon>
        <taxon>Thlaspideae</taxon>
        <taxon>Thlaspi</taxon>
    </lineage>
</organism>
<evidence type="ECO:0000256" key="2">
    <source>
        <dbReference type="ARBA" id="ARBA00022676"/>
    </source>
</evidence>
<keyword evidence="7" id="KW-1185">Reference proteome</keyword>